<gene>
    <name evidence="1" type="ORF">ACFFVB_05455</name>
</gene>
<dbReference type="Proteomes" id="UP001589605">
    <property type="component" value="Unassembled WGS sequence"/>
</dbReference>
<keyword evidence="2" id="KW-1185">Reference proteome</keyword>
<dbReference type="EMBL" id="JBHMEZ010000003">
    <property type="protein sequence ID" value="MFB9052521.1"/>
    <property type="molecule type" value="Genomic_DNA"/>
</dbReference>
<name>A0ABV5EZB1_9FLAO</name>
<accession>A0ABV5EZB1</accession>
<dbReference type="RefSeq" id="WP_382381705.1">
    <property type="nucleotide sequence ID" value="NZ_JBHMEZ010000003.1"/>
</dbReference>
<reference evidence="1 2" key="1">
    <citation type="submission" date="2024-09" db="EMBL/GenBank/DDBJ databases">
        <authorList>
            <person name="Sun Q."/>
            <person name="Mori K."/>
        </authorList>
    </citation>
    <scope>NUCLEOTIDE SEQUENCE [LARGE SCALE GENOMIC DNA]</scope>
    <source>
        <strain evidence="1 2">CECT 8286</strain>
    </source>
</reference>
<evidence type="ECO:0000313" key="1">
    <source>
        <dbReference type="EMBL" id="MFB9052521.1"/>
    </source>
</evidence>
<organism evidence="1 2">
    <name type="scientific">Formosa undariae</name>
    <dbReference type="NCBI Taxonomy" id="1325436"/>
    <lineage>
        <taxon>Bacteria</taxon>
        <taxon>Pseudomonadati</taxon>
        <taxon>Bacteroidota</taxon>
        <taxon>Flavobacteriia</taxon>
        <taxon>Flavobacteriales</taxon>
        <taxon>Flavobacteriaceae</taxon>
        <taxon>Formosa</taxon>
    </lineage>
</organism>
<proteinExistence type="predicted"/>
<sequence length="187" mass="22278">MENTFNIELLEINWIDEVDDQTDLCAHGNVKLTIGHEIVVDKTEEMDHWNLRAMGMHLLRTLKDNHTEEKLVGEHLIPCCGHHIDFLENEKNVHIQGCFTGHNFWVRHENKKVELTTETGKTQIVMNFEEYKNVILNFVDKISDFYSDSLPRILPEDEYDKIAYSKFWDEWNERRSEWKKNAPQHRV</sequence>
<protein>
    <submittedName>
        <fullName evidence="1">Uncharacterized protein</fullName>
    </submittedName>
</protein>
<comment type="caution">
    <text evidence="1">The sequence shown here is derived from an EMBL/GenBank/DDBJ whole genome shotgun (WGS) entry which is preliminary data.</text>
</comment>
<evidence type="ECO:0000313" key="2">
    <source>
        <dbReference type="Proteomes" id="UP001589605"/>
    </source>
</evidence>